<gene>
    <name evidence="7" type="ORF">B0I36DRAFT_375269</name>
</gene>
<proteinExistence type="inferred from homology"/>
<dbReference type="GeneID" id="70189896"/>
<dbReference type="GO" id="GO:0004499">
    <property type="term" value="F:N,N-dimethylaniline monooxygenase activity"/>
    <property type="evidence" value="ECO:0007669"/>
    <property type="project" value="InterPro"/>
</dbReference>
<evidence type="ECO:0000256" key="2">
    <source>
        <dbReference type="ARBA" id="ARBA00010139"/>
    </source>
</evidence>
<keyword evidence="6" id="KW-0560">Oxidoreductase</keyword>
<organism evidence="7 8">
    <name type="scientific">Microdochium trichocladiopsis</name>
    <dbReference type="NCBI Taxonomy" id="1682393"/>
    <lineage>
        <taxon>Eukaryota</taxon>
        <taxon>Fungi</taxon>
        <taxon>Dikarya</taxon>
        <taxon>Ascomycota</taxon>
        <taxon>Pezizomycotina</taxon>
        <taxon>Sordariomycetes</taxon>
        <taxon>Xylariomycetidae</taxon>
        <taxon>Xylariales</taxon>
        <taxon>Microdochiaceae</taxon>
        <taxon>Microdochium</taxon>
    </lineage>
</organism>
<comment type="caution">
    <text evidence="7">The sequence shown here is derived from an EMBL/GenBank/DDBJ whole genome shotgun (WGS) entry which is preliminary data.</text>
</comment>
<evidence type="ECO:0000256" key="1">
    <source>
        <dbReference type="ARBA" id="ARBA00001974"/>
    </source>
</evidence>
<dbReference type="GO" id="GO:0050661">
    <property type="term" value="F:NADP binding"/>
    <property type="evidence" value="ECO:0007669"/>
    <property type="project" value="InterPro"/>
</dbReference>
<evidence type="ECO:0008006" key="9">
    <source>
        <dbReference type="Google" id="ProtNLM"/>
    </source>
</evidence>
<dbReference type="EMBL" id="JAGTJQ010000007">
    <property type="protein sequence ID" value="KAH7027322.1"/>
    <property type="molecule type" value="Genomic_DNA"/>
</dbReference>
<dbReference type="SUPFAM" id="SSF51905">
    <property type="entry name" value="FAD/NAD(P)-binding domain"/>
    <property type="match status" value="1"/>
</dbReference>
<dbReference type="GO" id="GO:0050660">
    <property type="term" value="F:flavin adenine dinucleotide binding"/>
    <property type="evidence" value="ECO:0007669"/>
    <property type="project" value="InterPro"/>
</dbReference>
<dbReference type="InterPro" id="IPR020946">
    <property type="entry name" value="Flavin_mOase-like"/>
</dbReference>
<dbReference type="PANTHER" id="PTHR43098:SF2">
    <property type="entry name" value="FAD-BINDING MONOOXYGENASE AUSB-RELATED"/>
    <property type="match status" value="1"/>
</dbReference>
<sequence>MAELFAQIQERYTAETQKRLRPDGPAQFLNLEESDNDRLRHLADDPWADHEALDAVEPPITQGSHHKFLIIGAGISGLVSAVRLIEAGFTADQIRLVDGAGGIGGTWYWNRYPGIHCDVESYIYMPLLQETGYMPSTKYASGVEIRHYLNDVAKKYKLDDKVLLRATVNSVDWDDSANAWKASITASRGAKGATKSTITAEAEFVVLTSGLLSKPHVPKLAGAGLSQFKGELLHTSRWDYNATGGSSENVFPELDKLNGKRVGIIGTGATAIQVVPILARHAGELFVFQRTPSAVYQRGQRDTTPEEWDKITQPDKWQYARMENNVKSITWPDPQEEDLVKDEWSRQKAYAAAVGGPEYSHVAPEQVPQVIGHFLGLDNENSIRMRARIAAIVEDKETAEKLTPWYPIWCKRPTFSETYLPTFNRPNVHLVDTDGKGVSGATETGLTVGDKEYPLDVLILATGFLAPSTGNADPALRAGVKVTGKGGRTLSNKWETQGPSTLHGCMSSGFPNLFFINPAQAGVAPNQAHAIDVQARHIAWLAAAAHKKAHGIVVGKVAVDVDTQAEEAWAMQCVAGAARFATFTVCTPGYMNNEGTALDMSDQAALFRTARATPITAGLLKYQEILQGWRSEGALAGLVVTPV</sequence>
<dbReference type="Gene3D" id="3.50.50.60">
    <property type="entry name" value="FAD/NAD(P)-binding domain"/>
    <property type="match status" value="2"/>
</dbReference>
<protein>
    <recommendedName>
        <fullName evidence="9">FAD/NAD(P)-binding domain-containing protein</fullName>
    </recommendedName>
</protein>
<dbReference type="AlphaFoldDB" id="A0A9P9BKS1"/>
<dbReference type="PRINTS" id="PR00411">
    <property type="entry name" value="PNDRDTASEI"/>
</dbReference>
<keyword evidence="4" id="KW-0274">FAD</keyword>
<dbReference type="Proteomes" id="UP000756346">
    <property type="component" value="Unassembled WGS sequence"/>
</dbReference>
<evidence type="ECO:0000256" key="3">
    <source>
        <dbReference type="ARBA" id="ARBA00022630"/>
    </source>
</evidence>
<dbReference type="InterPro" id="IPR050775">
    <property type="entry name" value="FAD-binding_Monooxygenases"/>
</dbReference>
<dbReference type="RefSeq" id="XP_046010121.1">
    <property type="nucleotide sequence ID" value="XM_046160350.1"/>
</dbReference>
<keyword evidence="3" id="KW-0285">Flavoprotein</keyword>
<comment type="similarity">
    <text evidence="2">Belongs to the FAD-binding monooxygenase family.</text>
</comment>
<dbReference type="InterPro" id="IPR036188">
    <property type="entry name" value="FAD/NAD-bd_sf"/>
</dbReference>
<evidence type="ECO:0000256" key="6">
    <source>
        <dbReference type="ARBA" id="ARBA00023002"/>
    </source>
</evidence>
<evidence type="ECO:0000313" key="7">
    <source>
        <dbReference type="EMBL" id="KAH7027322.1"/>
    </source>
</evidence>
<dbReference type="PANTHER" id="PTHR43098">
    <property type="entry name" value="L-ORNITHINE N(5)-MONOOXYGENASE-RELATED"/>
    <property type="match status" value="1"/>
</dbReference>
<keyword evidence="5" id="KW-0521">NADP</keyword>
<name>A0A9P9BKS1_9PEZI</name>
<reference evidence="7" key="1">
    <citation type="journal article" date="2021" name="Nat. Commun.">
        <title>Genetic determinants of endophytism in the Arabidopsis root mycobiome.</title>
        <authorList>
            <person name="Mesny F."/>
            <person name="Miyauchi S."/>
            <person name="Thiergart T."/>
            <person name="Pickel B."/>
            <person name="Atanasova L."/>
            <person name="Karlsson M."/>
            <person name="Huettel B."/>
            <person name="Barry K.W."/>
            <person name="Haridas S."/>
            <person name="Chen C."/>
            <person name="Bauer D."/>
            <person name="Andreopoulos W."/>
            <person name="Pangilinan J."/>
            <person name="LaButti K."/>
            <person name="Riley R."/>
            <person name="Lipzen A."/>
            <person name="Clum A."/>
            <person name="Drula E."/>
            <person name="Henrissat B."/>
            <person name="Kohler A."/>
            <person name="Grigoriev I.V."/>
            <person name="Martin F.M."/>
            <person name="Hacquard S."/>
        </authorList>
    </citation>
    <scope>NUCLEOTIDE SEQUENCE</scope>
    <source>
        <strain evidence="7">MPI-CAGE-CH-0230</strain>
    </source>
</reference>
<evidence type="ECO:0000256" key="5">
    <source>
        <dbReference type="ARBA" id="ARBA00022857"/>
    </source>
</evidence>
<comment type="cofactor">
    <cofactor evidence="1">
        <name>FAD</name>
        <dbReference type="ChEBI" id="CHEBI:57692"/>
    </cofactor>
</comment>
<keyword evidence="8" id="KW-1185">Reference proteome</keyword>
<accession>A0A9P9BKS1</accession>
<evidence type="ECO:0000256" key="4">
    <source>
        <dbReference type="ARBA" id="ARBA00022827"/>
    </source>
</evidence>
<dbReference type="OrthoDB" id="66881at2759"/>
<dbReference type="Pfam" id="PF00743">
    <property type="entry name" value="FMO-like"/>
    <property type="match status" value="1"/>
</dbReference>
<evidence type="ECO:0000313" key="8">
    <source>
        <dbReference type="Proteomes" id="UP000756346"/>
    </source>
</evidence>